<keyword evidence="6" id="KW-1185">Reference proteome</keyword>
<feature type="region of interest" description="Disordered" evidence="1">
    <location>
        <begin position="565"/>
        <end position="598"/>
    </location>
</feature>
<keyword evidence="2" id="KW-0812">Transmembrane</keyword>
<feature type="compositionally biased region" description="Low complexity" evidence="1">
    <location>
        <begin position="679"/>
        <end position="698"/>
    </location>
</feature>
<dbReference type="GO" id="GO:0016020">
    <property type="term" value="C:membrane"/>
    <property type="evidence" value="ECO:0007669"/>
    <property type="project" value="TreeGrafter"/>
</dbReference>
<dbReference type="EMBL" id="JAPDFR010000005">
    <property type="protein sequence ID" value="KAK0386180.1"/>
    <property type="molecule type" value="Genomic_DNA"/>
</dbReference>
<evidence type="ECO:0000256" key="3">
    <source>
        <dbReference type="SAM" id="SignalP"/>
    </source>
</evidence>
<sequence>MHIAVGFALFGFFASSVSAAYVQHQTCGNEAADSLSLPVDSLRLRLSSEAQDTQQLTWRLRLMVRNEEECSSLVRNATASMAIETAFYAEHKKVEPVLTCDALPRVTLGNTHGLEIVLQDNVQRFYPLATFHAEIRLGFAYNDTLFCAQANVTPSLRDTTSLLLRWIPMSIFLVVLIVGILRSYFDKPIRLPDDLDEDGEDSPGRPVLPHVGDCLHYLQFIFLTGALSLGYPGFYQPVVSHLNWFSLLLTGPITIGPVYPRVADGIYEVNGTYGGTYGLELMHQIIGAPHTMITWLNMAVSIVIIAAIVGLLTAVQVLLSRSRDEDLETVSQGPATPFMRFRLNHVLRVILSYFTLPLIALSFYQFDNAAWQPAYHTSLAALLLVCVMAAFAWLMYQVPMRSLGMLVFDSKRYQRMSTLLAKDRYNALFVMILFVLSFTRGAAIGGLQISPASQLAILGASEIILLICISGFQAYSARSVGTISAVLRLLTVGLMMAFHPGLGASLGAKSLVGYAILAIHTIMLLCGFLAPAIYNACLLSIGNRAAPKPDVYRLRALRRRGATSSTDVLRLSNAPNSPRLSSNHGSSPHLSRSSHGFSPDLRQEEYLHRPNHFFRAPRPISEIGIRSDGFRSQKLRSSTSTNTVSSTSSSGRSDSRVESPKEKPTIRLGPIAEPHYQEAPTSRTSESSSAGSAASANTRMMSNLSGEVSQERPLGPRWHDYSFREADLYYMAGQEGQVPADEELMKGEPANQEKKWRKIRKVSSGLWSRVVSVGSAPAPEERGFSVVRPNRPPPGAIIPGQTSQIPSPGLHMPSQTLNAPCQTSEQKQ</sequence>
<dbReference type="AlphaFoldDB" id="A0AA39L6V9"/>
<feature type="region of interest" description="Disordered" evidence="1">
    <location>
        <begin position="625"/>
        <end position="698"/>
    </location>
</feature>
<feature type="compositionally biased region" description="Low complexity" evidence="1">
    <location>
        <begin position="636"/>
        <end position="652"/>
    </location>
</feature>
<feature type="region of interest" description="Disordered" evidence="1">
    <location>
        <begin position="774"/>
        <end position="828"/>
    </location>
</feature>
<feature type="compositionally biased region" description="Polar residues" evidence="1">
    <location>
        <begin position="813"/>
        <end position="828"/>
    </location>
</feature>
<dbReference type="GO" id="GO:0055085">
    <property type="term" value="P:transmembrane transport"/>
    <property type="evidence" value="ECO:0007669"/>
    <property type="project" value="TreeGrafter"/>
</dbReference>
<evidence type="ECO:0000259" key="4">
    <source>
        <dbReference type="Pfam" id="PF06011"/>
    </source>
</evidence>
<dbReference type="Pfam" id="PF06011">
    <property type="entry name" value="TRP"/>
    <property type="match status" value="1"/>
</dbReference>
<dbReference type="InterPro" id="IPR010308">
    <property type="entry name" value="TRP_C"/>
</dbReference>
<accession>A0AA39L6V9</accession>
<keyword evidence="3" id="KW-0732">Signal</keyword>
<feature type="transmembrane region" description="Helical" evidence="2">
    <location>
        <begin position="455"/>
        <end position="475"/>
    </location>
</feature>
<feature type="compositionally biased region" description="Polar residues" evidence="1">
    <location>
        <begin position="565"/>
        <end position="596"/>
    </location>
</feature>
<comment type="caution">
    <text evidence="5">The sequence shown here is derived from an EMBL/GenBank/DDBJ whole genome shotgun (WGS) entry which is preliminary data.</text>
</comment>
<evidence type="ECO:0000313" key="6">
    <source>
        <dbReference type="Proteomes" id="UP001175261"/>
    </source>
</evidence>
<feature type="transmembrane region" description="Helical" evidence="2">
    <location>
        <begin position="487"/>
        <end position="506"/>
    </location>
</feature>
<keyword evidence="2" id="KW-0472">Membrane</keyword>
<dbReference type="PANTHER" id="PTHR31145">
    <property type="entry name" value="INTEGRAL MEMBRANE PROTEIN (AFU_ORTHOLOGUE AFUA_7G01610)"/>
    <property type="match status" value="1"/>
</dbReference>
<name>A0AA39L6V9_SARSR</name>
<dbReference type="PANTHER" id="PTHR31145:SF8">
    <property type="entry name" value="INTEGRAL MEMBRANE PROTEIN (AFU_ORTHOLOGUE AFUA_2G17475)"/>
    <property type="match status" value="1"/>
</dbReference>
<feature type="transmembrane region" description="Helical" evidence="2">
    <location>
        <begin position="163"/>
        <end position="181"/>
    </location>
</feature>
<feature type="transmembrane region" description="Helical" evidence="2">
    <location>
        <begin position="378"/>
        <end position="396"/>
    </location>
</feature>
<gene>
    <name evidence="5" type="ORF">NLU13_6017</name>
</gene>
<protein>
    <recommendedName>
        <fullName evidence="4">TRP C-terminal domain-containing protein</fullName>
    </recommendedName>
</protein>
<keyword evidence="2" id="KW-1133">Transmembrane helix</keyword>
<organism evidence="5 6">
    <name type="scientific">Sarocladium strictum</name>
    <name type="common">Black bundle disease fungus</name>
    <name type="synonym">Acremonium strictum</name>
    <dbReference type="NCBI Taxonomy" id="5046"/>
    <lineage>
        <taxon>Eukaryota</taxon>
        <taxon>Fungi</taxon>
        <taxon>Dikarya</taxon>
        <taxon>Ascomycota</taxon>
        <taxon>Pezizomycotina</taxon>
        <taxon>Sordariomycetes</taxon>
        <taxon>Hypocreomycetidae</taxon>
        <taxon>Hypocreales</taxon>
        <taxon>Sarocladiaceae</taxon>
        <taxon>Sarocladium</taxon>
    </lineage>
</organism>
<reference evidence="5" key="1">
    <citation type="submission" date="2022-10" db="EMBL/GenBank/DDBJ databases">
        <title>Determination and structural analysis of whole genome sequence of Sarocladium strictum F4-1.</title>
        <authorList>
            <person name="Hu L."/>
            <person name="Jiang Y."/>
        </authorList>
    </citation>
    <scope>NUCLEOTIDE SEQUENCE</scope>
    <source>
        <strain evidence="5">F4-1</strain>
    </source>
</reference>
<dbReference type="InterPro" id="IPR040241">
    <property type="entry name" value="TRP_Flc/Pkd2-like"/>
</dbReference>
<feature type="domain" description="TRP C-terminal" evidence="4">
    <location>
        <begin position="278"/>
        <end position="537"/>
    </location>
</feature>
<feature type="chain" id="PRO_5041412050" description="TRP C-terminal domain-containing protein" evidence="3">
    <location>
        <begin position="20"/>
        <end position="828"/>
    </location>
</feature>
<feature type="transmembrane region" description="Helical" evidence="2">
    <location>
        <begin position="512"/>
        <end position="534"/>
    </location>
</feature>
<dbReference type="Proteomes" id="UP001175261">
    <property type="component" value="Unassembled WGS sequence"/>
</dbReference>
<feature type="signal peptide" evidence="3">
    <location>
        <begin position="1"/>
        <end position="19"/>
    </location>
</feature>
<evidence type="ECO:0000256" key="2">
    <source>
        <dbReference type="SAM" id="Phobius"/>
    </source>
</evidence>
<feature type="transmembrane region" description="Helical" evidence="2">
    <location>
        <begin position="425"/>
        <end position="449"/>
    </location>
</feature>
<feature type="compositionally biased region" description="Basic and acidic residues" evidence="1">
    <location>
        <begin position="653"/>
        <end position="665"/>
    </location>
</feature>
<feature type="transmembrane region" description="Helical" evidence="2">
    <location>
        <begin position="214"/>
        <end position="234"/>
    </location>
</feature>
<proteinExistence type="predicted"/>
<evidence type="ECO:0000313" key="5">
    <source>
        <dbReference type="EMBL" id="KAK0386180.1"/>
    </source>
</evidence>
<feature type="transmembrane region" description="Helical" evidence="2">
    <location>
        <begin position="298"/>
        <end position="319"/>
    </location>
</feature>
<evidence type="ECO:0000256" key="1">
    <source>
        <dbReference type="SAM" id="MobiDB-lite"/>
    </source>
</evidence>
<feature type="transmembrane region" description="Helical" evidence="2">
    <location>
        <begin position="346"/>
        <end position="366"/>
    </location>
</feature>